<dbReference type="InterPro" id="IPR001509">
    <property type="entry name" value="Epimerase_deHydtase"/>
</dbReference>
<evidence type="ECO:0000313" key="7">
    <source>
        <dbReference type="Proteomes" id="UP001634394"/>
    </source>
</evidence>
<name>A0ABD3UDI9_SINWO</name>
<gene>
    <name evidence="6" type="ORF">ACJMK2_017503</name>
</gene>
<evidence type="ECO:0000256" key="1">
    <source>
        <dbReference type="ARBA" id="ARBA00023002"/>
    </source>
</evidence>
<dbReference type="Gene3D" id="3.40.50.720">
    <property type="entry name" value="NAD(P)-binding Rossmann-like Domain"/>
    <property type="match status" value="1"/>
</dbReference>
<feature type="domain" description="NAD-dependent epimerase/dehydratase" evidence="5">
    <location>
        <begin position="31"/>
        <end position="272"/>
    </location>
</feature>
<reference evidence="6 7" key="1">
    <citation type="submission" date="2024-11" db="EMBL/GenBank/DDBJ databases">
        <title>Chromosome-level genome assembly of the freshwater bivalve Anodonta woodiana.</title>
        <authorList>
            <person name="Chen X."/>
        </authorList>
    </citation>
    <scope>NUCLEOTIDE SEQUENCE [LARGE SCALE GENOMIC DNA]</scope>
    <source>
        <strain evidence="6">MN2024</strain>
        <tissue evidence="6">Gills</tissue>
    </source>
</reference>
<keyword evidence="4" id="KW-0732">Signal</keyword>
<dbReference type="Pfam" id="PF01370">
    <property type="entry name" value="Epimerase"/>
    <property type="match status" value="1"/>
</dbReference>
<evidence type="ECO:0000259" key="5">
    <source>
        <dbReference type="Pfam" id="PF01370"/>
    </source>
</evidence>
<feature type="region of interest" description="Disordered" evidence="3">
    <location>
        <begin position="377"/>
        <end position="466"/>
    </location>
</feature>
<dbReference type="AlphaFoldDB" id="A0ABD3UDI9"/>
<dbReference type="Proteomes" id="UP001634394">
    <property type="component" value="Unassembled WGS sequence"/>
</dbReference>
<feature type="compositionally biased region" description="Basic and acidic residues" evidence="3">
    <location>
        <begin position="415"/>
        <end position="466"/>
    </location>
</feature>
<dbReference type="GO" id="GO:0016491">
    <property type="term" value="F:oxidoreductase activity"/>
    <property type="evidence" value="ECO:0007669"/>
    <property type="project" value="UniProtKB-KW"/>
</dbReference>
<comment type="caution">
    <text evidence="6">The sequence shown here is derived from an EMBL/GenBank/DDBJ whole genome shotgun (WGS) entry which is preliminary data.</text>
</comment>
<dbReference type="InterPro" id="IPR036291">
    <property type="entry name" value="NAD(P)-bd_dom_sf"/>
</dbReference>
<dbReference type="SUPFAM" id="SSF51735">
    <property type="entry name" value="NAD(P)-binding Rossmann-fold domains"/>
    <property type="match status" value="1"/>
</dbReference>
<feature type="compositionally biased region" description="Basic and acidic residues" evidence="3">
    <location>
        <begin position="385"/>
        <end position="408"/>
    </location>
</feature>
<dbReference type="FunFam" id="3.40.50.720:FF:000336">
    <property type="entry name" value="Aldehyde reductase"/>
    <property type="match status" value="1"/>
</dbReference>
<dbReference type="CDD" id="cd05227">
    <property type="entry name" value="AR_SDR_e"/>
    <property type="match status" value="1"/>
</dbReference>
<accession>A0ABD3UDI9</accession>
<evidence type="ECO:0000313" key="6">
    <source>
        <dbReference type="EMBL" id="KAL3846523.1"/>
    </source>
</evidence>
<feature type="chain" id="PRO_5044746002" description="NAD-dependent epimerase/dehydratase domain-containing protein" evidence="4">
    <location>
        <begin position="26"/>
        <end position="466"/>
    </location>
</feature>
<evidence type="ECO:0000256" key="2">
    <source>
        <dbReference type="ARBA" id="ARBA00023445"/>
    </source>
</evidence>
<evidence type="ECO:0000256" key="3">
    <source>
        <dbReference type="SAM" id="MobiDB-lite"/>
    </source>
</evidence>
<keyword evidence="7" id="KW-1185">Reference proteome</keyword>
<proteinExistence type="inferred from homology"/>
<dbReference type="EMBL" id="JBJQND010000016">
    <property type="protein sequence ID" value="KAL3846523.1"/>
    <property type="molecule type" value="Genomic_DNA"/>
</dbReference>
<keyword evidence="1" id="KW-0560">Oxidoreductase</keyword>
<dbReference type="PANTHER" id="PTHR10366:SF564">
    <property type="entry name" value="STEROL-4-ALPHA-CARBOXYLATE 3-DEHYDROGENASE, DECARBOXYLATING"/>
    <property type="match status" value="1"/>
</dbReference>
<feature type="signal peptide" evidence="4">
    <location>
        <begin position="1"/>
        <end position="25"/>
    </location>
</feature>
<comment type="similarity">
    <text evidence="2">Belongs to the NAD(P)-dependent epimerase/dehydratase family. Dihydroflavonol-4-reductase subfamily.</text>
</comment>
<protein>
    <recommendedName>
        <fullName evidence="5">NAD-dependent epimerase/dehydratase domain-containing protein</fullName>
    </recommendedName>
</protein>
<sequence>NSFTSWRLLLFIQFWIALMTRMAEATEGQLVLVTGASGYIANHIIKQLQEEGYRVRGTLRSLQDEDKVKRLNELCPDAAHKLELIEADLTKPDSWEPAVKDVDYVIHVASPFPHQQPKDENEPIKTAVDGTQAILKACMAAKSIKRVVMTSSSVAVGYGAGHDPNKVFNEEDWTDPEKLDAYGKSKTMAEKAAWDYVKELPDEDKIELAVINPGYVMGPAVNGTQCSSMEVIKRLMERSMPFVPKLNFAIVDVRDVATAHIKAMTLPEASGKRHLLVNTNMWMRDIAQTLAKVFKQQGYNVPTTNCPNPMLYIAGLFDKGVKMIIPQCGKIHKFDNSRMKNVLGIEPRDAKDTLIDMAYSLIEAGYIKKSKKYKGPHAAAEEAQEEKKEAGKKEGEESEEKAKENGDVKEEEEDDLKKEKDGETDDKAEIKKEEEEKKSEEKNEEKSDDKSEDKNDEKTEETPAEK</sequence>
<dbReference type="PANTHER" id="PTHR10366">
    <property type="entry name" value="NAD DEPENDENT EPIMERASE/DEHYDRATASE"/>
    <property type="match status" value="1"/>
</dbReference>
<evidence type="ECO:0000256" key="4">
    <source>
        <dbReference type="SAM" id="SignalP"/>
    </source>
</evidence>
<organism evidence="6 7">
    <name type="scientific">Sinanodonta woodiana</name>
    <name type="common">Chinese pond mussel</name>
    <name type="synonym">Anodonta woodiana</name>
    <dbReference type="NCBI Taxonomy" id="1069815"/>
    <lineage>
        <taxon>Eukaryota</taxon>
        <taxon>Metazoa</taxon>
        <taxon>Spiralia</taxon>
        <taxon>Lophotrochozoa</taxon>
        <taxon>Mollusca</taxon>
        <taxon>Bivalvia</taxon>
        <taxon>Autobranchia</taxon>
        <taxon>Heteroconchia</taxon>
        <taxon>Palaeoheterodonta</taxon>
        <taxon>Unionida</taxon>
        <taxon>Unionoidea</taxon>
        <taxon>Unionidae</taxon>
        <taxon>Unioninae</taxon>
        <taxon>Sinanodonta</taxon>
    </lineage>
</organism>
<dbReference type="InterPro" id="IPR050425">
    <property type="entry name" value="NAD(P)_dehydrat-like"/>
</dbReference>
<feature type="non-terminal residue" evidence="6">
    <location>
        <position position="1"/>
    </location>
</feature>